<dbReference type="InterPro" id="IPR050167">
    <property type="entry name" value="Ser_Thr_protein_kinase"/>
</dbReference>
<dbReference type="CDD" id="cd13999">
    <property type="entry name" value="STKc_MAP3K-like"/>
    <property type="match status" value="1"/>
</dbReference>
<dbReference type="CDD" id="cd06410">
    <property type="entry name" value="PB1_UP2"/>
    <property type="match status" value="1"/>
</dbReference>
<dbReference type="InterPro" id="IPR017441">
    <property type="entry name" value="Protein_kinase_ATP_BS"/>
</dbReference>
<keyword evidence="2" id="KW-0963">Cytoplasm</keyword>
<dbReference type="GO" id="GO:0004674">
    <property type="term" value="F:protein serine/threonine kinase activity"/>
    <property type="evidence" value="ECO:0007669"/>
    <property type="project" value="UniProtKB-KW"/>
</dbReference>
<dbReference type="SMART" id="SM00666">
    <property type="entry name" value="PB1"/>
    <property type="match status" value="1"/>
</dbReference>
<proteinExistence type="predicted"/>
<comment type="caution">
    <text evidence="14">The sequence shown here is derived from an EMBL/GenBank/DDBJ whole genome shotgun (WGS) entry which is preliminary data.</text>
</comment>
<dbReference type="InterPro" id="IPR008271">
    <property type="entry name" value="Ser/Thr_kinase_AS"/>
</dbReference>
<dbReference type="PANTHER" id="PTHR23257:SF957">
    <property type="entry name" value="F3O9.7 PROTEIN-RELATED"/>
    <property type="match status" value="1"/>
</dbReference>
<keyword evidence="5" id="KW-0808">Transferase</keyword>
<dbReference type="InterPro" id="IPR011009">
    <property type="entry name" value="Kinase-like_dom_sf"/>
</dbReference>
<feature type="region of interest" description="Disordered" evidence="11">
    <location>
        <begin position="1383"/>
        <end position="1402"/>
    </location>
</feature>
<feature type="region of interest" description="Disordered" evidence="11">
    <location>
        <begin position="471"/>
        <end position="610"/>
    </location>
</feature>
<evidence type="ECO:0000256" key="10">
    <source>
        <dbReference type="PROSITE-ProRule" id="PRU10141"/>
    </source>
</evidence>
<dbReference type="EMBL" id="RDQH01000336">
    <property type="protein sequence ID" value="RXH86796.1"/>
    <property type="molecule type" value="Genomic_DNA"/>
</dbReference>
<keyword evidence="15" id="KW-1185">Reference proteome</keyword>
<evidence type="ECO:0000256" key="5">
    <source>
        <dbReference type="ARBA" id="ARBA00022679"/>
    </source>
</evidence>
<dbReference type="Pfam" id="PF07714">
    <property type="entry name" value="PK_Tyr_Ser-Thr"/>
    <property type="match status" value="1"/>
</dbReference>
<dbReference type="SUPFAM" id="SSF54277">
    <property type="entry name" value="CAD &amp; PB1 domains"/>
    <property type="match status" value="1"/>
</dbReference>
<feature type="compositionally biased region" description="Polar residues" evidence="11">
    <location>
        <begin position="517"/>
        <end position="533"/>
    </location>
</feature>
<feature type="domain" description="APO" evidence="13">
    <location>
        <begin position="1651"/>
        <end position="1737"/>
    </location>
</feature>
<dbReference type="InterPro" id="IPR023342">
    <property type="entry name" value="APO_dom"/>
</dbReference>
<keyword evidence="8 10" id="KW-0067">ATP-binding</keyword>
<accession>A0A498IU47</accession>
<feature type="compositionally biased region" description="Basic and acidic residues" evidence="11">
    <location>
        <begin position="1"/>
        <end position="11"/>
    </location>
</feature>
<dbReference type="Pfam" id="PF05634">
    <property type="entry name" value="APO_RNA-bind"/>
    <property type="match status" value="2"/>
</dbReference>
<name>A0A498IU47_MALDO</name>
<sequence>MDQHKNYERVRYNNVEARNDGNGSSNQRYFQDPSSNANTNMRPPDYNVAVGARPVLNYSIQTGEEFALEFMRERVNPRQHLASGDPNSAPNYMDLKGILGISHTGSESGSDPSLLNSVDKGRAQESERKPSYAHEDKSYYDSVQLPQTSSRNDSNRGLHYASSGMSDSSVRKVKFLCSFGGRILPRPSDGRLRYVGGETRIIRLNKDIFWQDLMQKMLTIYDGTRAIKYQLPGEDLDALVSVSCDEDLQNMMDECNVQQDGGSQKPRMFLFSHVDLEDSQYGVESMDGDSEVQYVVAVNGIDIGSRKNSIALASSSGNNLEELLSLNVVRESTRAVPDTASSGAARSAPNVPSATNQSSQPVLPGSSSAYESNSQPYQGQKVHSVEARQHPVSTFHPVPGKDGLTHVPSSVPLQYDSGSHPSQYATPGGNIDSVPVYGQSTQQGGLIEEQLYGGMHGQGSELPIKEMKLKRNSSAQKINEPEKIRSSEKEAPPKEARMKRESSLHKINESDKPRNLVNDNTVSLPPSDSSVPNHISRDEVSVANSAAETGSPLLATRSSKKLQEPRQNPMTSEDVNDGKKINEDDRFDTASGLSNPGYGGSEVDSRYGGSEVDSMDFSYLDPPVAPQRVYHSERIPREQAELNRLSKSGDSFGSQFMVTQAQSDHSLPIADSLDKLHGENVPLQSVQPGLPSKLLHVEDGLAQFGKYKEFAENISKMSSDTYHEGLESKVQKSDQEMGRPKDNYKDPSNNDKEAAVLTQQTADPETFGKLTHDSASVPPEFKWSEIAGSKDNENNAKGHGQPLARAENPRGVAHGESATGAGTPEQGDILIDINDRFPRDFLSDIFSKATISGDLSDLPPLPGDGTGLSLNMENPEPKHWSYFRNLAQNEFVRKDVSLMDQDHLGFSSPPTDIGAETPVDYSFPPLKSGGVVFGHTDSQINFDEDIQQGLPGVAGPNAMNIGSDYNHTPLKGIESEQLDGVHHGVRESEYENAELNVQNTGVPLVDLSLEEFDISTLQIIENEDLEELKELGSGTFGTVYHGKWRGTDVAIKRIKKSCFTGRSSEQERLTNEFWREAEILSKLHHPNVVAFYGVVQNGPGGTLATVTEFMVNGSLRHVLLSKERHLDRRKRLIIAMDAAFGMEYLHSKNIVHFDLKCDNLLVNLKDPQRPICKVGDFGLSKIKRNTLVTGGVRGTLPWMAPELLNGSSSKVSEKVDVFSFGIVLWEILTGEEPYANMHYGAIIGGIVNNTLRPHVPPYCDPEWELLMEQCWAADPVARPSFTEITKRLQVMTAACRPTKPQNQVPKRLQNRIKISEMFQNPPTVSSALWEPYPKGACLCIDEFKLPQLSAARSYSLGLKFEHGKLHKGGSIFGTIFAASRKTRVEPTSRKREAYPQNVDLPPVLPKNKKKPYPIPLKKIKQFAKDDKKLEELGIEKPLEPPKNGLLATDLIPVAHQVLDSWKVLIKGMAQLLHVIPVYGCTECSEVHVSHSGHHIQDCLGSTSAKRRSFHSWIKGSINDVLVPIEAYHLFDPFGRRIKHETRFQYDRIPAVVELCIQAGVEIPEYPSRRRTKPIRMIGRKVIDRGGLLEEPQPGCSADPSSLVDLDTHGACERFPPPLPTDIPRIAQDTMDAYETVRLGVTKLMKKYTVKACGYCSEVHVGPWGHNAKLCGEFKHQWRDGKHGWQDATVDEVLPPNYVWHVEDPKGPPLKGGALKKFYGKAPAVVEVCLQAGARIPEKYKPMMRLDIVVPKSEEAQLVA</sequence>
<dbReference type="InterPro" id="IPR000719">
    <property type="entry name" value="Prot_kinase_dom"/>
</dbReference>
<keyword evidence="9" id="KW-0927">Auxin signaling pathway</keyword>
<evidence type="ECO:0000256" key="3">
    <source>
        <dbReference type="ARBA" id="ARBA00022527"/>
    </source>
</evidence>
<keyword evidence="3" id="KW-0723">Serine/threonine-protein kinase</keyword>
<evidence type="ECO:0000256" key="4">
    <source>
        <dbReference type="ARBA" id="ARBA00022553"/>
    </source>
</evidence>
<feature type="binding site" evidence="10">
    <location>
        <position position="1056"/>
    </location>
    <ligand>
        <name>ATP</name>
        <dbReference type="ChEBI" id="CHEBI:30616"/>
    </ligand>
</feature>
<evidence type="ECO:0000313" key="15">
    <source>
        <dbReference type="Proteomes" id="UP000290289"/>
    </source>
</evidence>
<keyword evidence="6 10" id="KW-0547">Nucleotide-binding</keyword>
<feature type="compositionally biased region" description="Polar residues" evidence="11">
    <location>
        <begin position="407"/>
        <end position="425"/>
    </location>
</feature>
<dbReference type="STRING" id="3750.A0A498IU47"/>
<dbReference type="FunFam" id="1.10.510.10:FF:000142">
    <property type="entry name" value="Octicosapeptide/phox/Bem1p domain kinase superfamily protein"/>
    <property type="match status" value="1"/>
</dbReference>
<dbReference type="PROSITE" id="PS50011">
    <property type="entry name" value="PROTEIN_KINASE_DOM"/>
    <property type="match status" value="1"/>
</dbReference>
<evidence type="ECO:0000256" key="2">
    <source>
        <dbReference type="ARBA" id="ARBA00022490"/>
    </source>
</evidence>
<dbReference type="GO" id="GO:0009734">
    <property type="term" value="P:auxin-activated signaling pathway"/>
    <property type="evidence" value="ECO:0007669"/>
    <property type="project" value="UniProtKB-KW"/>
</dbReference>
<dbReference type="PANTHER" id="PTHR23257">
    <property type="entry name" value="SERINE-THREONINE PROTEIN KINASE"/>
    <property type="match status" value="1"/>
</dbReference>
<feature type="region of interest" description="Disordered" evidence="11">
    <location>
        <begin position="721"/>
        <end position="751"/>
    </location>
</feature>
<dbReference type="PRINTS" id="PR00109">
    <property type="entry name" value="TYRKINASE"/>
</dbReference>
<keyword evidence="7" id="KW-0418">Kinase</keyword>
<evidence type="ECO:0000256" key="11">
    <source>
        <dbReference type="SAM" id="MobiDB-lite"/>
    </source>
</evidence>
<gene>
    <name evidence="14" type="ORF">DVH24_022069</name>
</gene>
<feature type="compositionally biased region" description="Basic and acidic residues" evidence="11">
    <location>
        <begin position="479"/>
        <end position="514"/>
    </location>
</feature>
<dbReference type="InterPro" id="IPR000270">
    <property type="entry name" value="PB1_dom"/>
</dbReference>
<evidence type="ECO:0000256" key="6">
    <source>
        <dbReference type="ARBA" id="ARBA00022741"/>
    </source>
</evidence>
<feature type="region of interest" description="Disordered" evidence="11">
    <location>
        <begin position="786"/>
        <end position="827"/>
    </location>
</feature>
<dbReference type="Proteomes" id="UP000290289">
    <property type="component" value="Chromosome 10"/>
</dbReference>
<feature type="compositionally biased region" description="Polar residues" evidence="11">
    <location>
        <begin position="21"/>
        <end position="41"/>
    </location>
</feature>
<evidence type="ECO:0000313" key="14">
    <source>
        <dbReference type="EMBL" id="RXH86796.1"/>
    </source>
</evidence>
<comment type="subcellular location">
    <subcellularLocation>
        <location evidence="1">Cytoplasm</location>
    </subcellularLocation>
</comment>
<dbReference type="Gene3D" id="3.30.200.20">
    <property type="entry name" value="Phosphorylase Kinase, domain 1"/>
    <property type="match status" value="1"/>
</dbReference>
<feature type="domain" description="APO" evidence="13">
    <location>
        <begin position="1479"/>
        <end position="1564"/>
    </location>
</feature>
<dbReference type="GO" id="GO:0003723">
    <property type="term" value="F:RNA binding"/>
    <property type="evidence" value="ECO:0007669"/>
    <property type="project" value="InterPro"/>
</dbReference>
<evidence type="ECO:0000259" key="12">
    <source>
        <dbReference type="PROSITE" id="PS50011"/>
    </source>
</evidence>
<dbReference type="GO" id="GO:0010928">
    <property type="term" value="P:regulation of auxin mediated signaling pathway"/>
    <property type="evidence" value="ECO:0007669"/>
    <property type="project" value="UniProtKB-ARBA"/>
</dbReference>
<evidence type="ECO:0000256" key="1">
    <source>
        <dbReference type="ARBA" id="ARBA00004496"/>
    </source>
</evidence>
<dbReference type="InterPro" id="IPR001245">
    <property type="entry name" value="Ser-Thr/Tyr_kinase_cat_dom"/>
</dbReference>
<dbReference type="GO" id="GO:0005737">
    <property type="term" value="C:cytoplasm"/>
    <property type="evidence" value="ECO:0007669"/>
    <property type="project" value="UniProtKB-SubCell"/>
</dbReference>
<feature type="compositionally biased region" description="Basic and acidic residues" evidence="11">
    <location>
        <begin position="1383"/>
        <end position="1393"/>
    </location>
</feature>
<dbReference type="Gene3D" id="1.10.510.10">
    <property type="entry name" value="Transferase(Phosphotransferase) domain 1"/>
    <property type="match status" value="1"/>
</dbReference>
<dbReference type="SUPFAM" id="SSF56112">
    <property type="entry name" value="Protein kinase-like (PK-like)"/>
    <property type="match status" value="1"/>
</dbReference>
<organism evidence="14 15">
    <name type="scientific">Malus domestica</name>
    <name type="common">Apple</name>
    <name type="synonym">Pyrus malus</name>
    <dbReference type="NCBI Taxonomy" id="3750"/>
    <lineage>
        <taxon>Eukaryota</taxon>
        <taxon>Viridiplantae</taxon>
        <taxon>Streptophyta</taxon>
        <taxon>Embryophyta</taxon>
        <taxon>Tracheophyta</taxon>
        <taxon>Spermatophyta</taxon>
        <taxon>Magnoliopsida</taxon>
        <taxon>eudicotyledons</taxon>
        <taxon>Gunneridae</taxon>
        <taxon>Pentapetalae</taxon>
        <taxon>rosids</taxon>
        <taxon>fabids</taxon>
        <taxon>Rosales</taxon>
        <taxon>Rosaceae</taxon>
        <taxon>Amygdaloideae</taxon>
        <taxon>Maleae</taxon>
        <taxon>Malus</taxon>
    </lineage>
</organism>
<dbReference type="PROSITE" id="PS51499">
    <property type="entry name" value="APO"/>
    <property type="match status" value="2"/>
</dbReference>
<feature type="region of interest" description="Disordered" evidence="11">
    <location>
        <begin position="1"/>
        <end position="42"/>
    </location>
</feature>
<dbReference type="Gene3D" id="3.10.20.90">
    <property type="entry name" value="Phosphatidylinositol 3-kinase Catalytic Subunit, Chain A, domain 1"/>
    <property type="match status" value="1"/>
</dbReference>
<feature type="compositionally biased region" description="Basic and acidic residues" evidence="11">
    <location>
        <begin position="576"/>
        <end position="588"/>
    </location>
</feature>
<dbReference type="Pfam" id="PF00564">
    <property type="entry name" value="PB1"/>
    <property type="match status" value="1"/>
</dbReference>
<dbReference type="PROSITE" id="PS00108">
    <property type="entry name" value="PROTEIN_KINASE_ST"/>
    <property type="match status" value="1"/>
</dbReference>
<feature type="compositionally biased region" description="Polar residues" evidence="11">
    <location>
        <begin position="339"/>
        <end position="378"/>
    </location>
</feature>
<feature type="region of interest" description="Disordered" evidence="11">
    <location>
        <begin position="103"/>
        <end position="164"/>
    </location>
</feature>
<dbReference type="GO" id="GO:0005524">
    <property type="term" value="F:ATP binding"/>
    <property type="evidence" value="ECO:0007669"/>
    <property type="project" value="UniProtKB-UniRule"/>
</dbReference>
<reference evidence="14 15" key="1">
    <citation type="submission" date="2018-10" db="EMBL/GenBank/DDBJ databases">
        <title>A high-quality apple genome assembly.</title>
        <authorList>
            <person name="Hu J."/>
        </authorList>
    </citation>
    <scope>NUCLEOTIDE SEQUENCE [LARGE SCALE GENOMIC DNA]</scope>
    <source>
        <strain evidence="15">cv. HFTH1</strain>
        <tissue evidence="14">Young leaf</tissue>
    </source>
</reference>
<evidence type="ECO:0000259" key="13">
    <source>
        <dbReference type="PROSITE" id="PS51499"/>
    </source>
</evidence>
<feature type="region of interest" description="Disordered" evidence="11">
    <location>
        <begin position="335"/>
        <end position="428"/>
    </location>
</feature>
<dbReference type="SMART" id="SM00220">
    <property type="entry name" value="S_TKc"/>
    <property type="match status" value="1"/>
</dbReference>
<evidence type="ECO:0000256" key="9">
    <source>
        <dbReference type="ARBA" id="ARBA00023294"/>
    </source>
</evidence>
<evidence type="ECO:0000256" key="7">
    <source>
        <dbReference type="ARBA" id="ARBA00022777"/>
    </source>
</evidence>
<feature type="compositionally biased region" description="Basic and acidic residues" evidence="11">
    <location>
        <begin position="119"/>
        <end position="139"/>
    </location>
</feature>
<dbReference type="FunFam" id="3.10.20.90:FF:000058">
    <property type="entry name" value="Octicosapeptide/phox/Bem1p domain kinase superfamily protein"/>
    <property type="match status" value="1"/>
</dbReference>
<feature type="domain" description="Protein kinase" evidence="12">
    <location>
        <begin position="1025"/>
        <end position="1291"/>
    </location>
</feature>
<keyword evidence="4" id="KW-0597">Phosphoprotein</keyword>
<dbReference type="FunFam" id="3.30.200.20:FF:000081">
    <property type="entry name" value="Octicosapeptide/phox/Bem1p domain kinase superfamily protein"/>
    <property type="match status" value="1"/>
</dbReference>
<dbReference type="PROSITE" id="PS00107">
    <property type="entry name" value="PROTEIN_KINASE_ATP"/>
    <property type="match status" value="1"/>
</dbReference>
<feature type="compositionally biased region" description="Polar residues" evidence="11">
    <location>
        <begin position="103"/>
        <end position="116"/>
    </location>
</feature>
<protein>
    <recommendedName>
        <fullName evidence="16">Protein kinase domain-containing protein</fullName>
    </recommendedName>
</protein>
<evidence type="ECO:0008006" key="16">
    <source>
        <dbReference type="Google" id="ProtNLM"/>
    </source>
</evidence>
<evidence type="ECO:0000256" key="8">
    <source>
        <dbReference type="ARBA" id="ARBA00022840"/>
    </source>
</evidence>